<name>A0AAV1RD66_9ROSI</name>
<dbReference type="Proteomes" id="UP001314170">
    <property type="component" value="Unassembled WGS sequence"/>
</dbReference>
<comment type="caution">
    <text evidence="1">The sequence shown here is derived from an EMBL/GenBank/DDBJ whole genome shotgun (WGS) entry which is preliminary data.</text>
</comment>
<evidence type="ECO:0000313" key="2">
    <source>
        <dbReference type="Proteomes" id="UP001314170"/>
    </source>
</evidence>
<dbReference type="AlphaFoldDB" id="A0AAV1RD66"/>
<gene>
    <name evidence="1" type="ORF">DCAF_LOCUS8687</name>
</gene>
<sequence length="53" mass="5924">MGIEEAPTTTSASHFVIARVRQRQTDQGIRNHGAKATREKRRAMLHLSACYGN</sequence>
<protein>
    <submittedName>
        <fullName evidence="1">Uncharacterized protein</fullName>
    </submittedName>
</protein>
<evidence type="ECO:0000313" key="1">
    <source>
        <dbReference type="EMBL" id="CAK7331863.1"/>
    </source>
</evidence>
<proteinExistence type="predicted"/>
<keyword evidence="2" id="KW-1185">Reference proteome</keyword>
<reference evidence="1 2" key="1">
    <citation type="submission" date="2024-01" db="EMBL/GenBank/DDBJ databases">
        <authorList>
            <person name="Waweru B."/>
        </authorList>
    </citation>
    <scope>NUCLEOTIDE SEQUENCE [LARGE SCALE GENOMIC DNA]</scope>
</reference>
<accession>A0AAV1RD66</accession>
<dbReference type="EMBL" id="CAWUPB010000913">
    <property type="protein sequence ID" value="CAK7331863.1"/>
    <property type="molecule type" value="Genomic_DNA"/>
</dbReference>
<organism evidence="1 2">
    <name type="scientific">Dovyalis caffra</name>
    <dbReference type="NCBI Taxonomy" id="77055"/>
    <lineage>
        <taxon>Eukaryota</taxon>
        <taxon>Viridiplantae</taxon>
        <taxon>Streptophyta</taxon>
        <taxon>Embryophyta</taxon>
        <taxon>Tracheophyta</taxon>
        <taxon>Spermatophyta</taxon>
        <taxon>Magnoliopsida</taxon>
        <taxon>eudicotyledons</taxon>
        <taxon>Gunneridae</taxon>
        <taxon>Pentapetalae</taxon>
        <taxon>rosids</taxon>
        <taxon>fabids</taxon>
        <taxon>Malpighiales</taxon>
        <taxon>Salicaceae</taxon>
        <taxon>Flacourtieae</taxon>
        <taxon>Dovyalis</taxon>
    </lineage>
</organism>